<gene>
    <name evidence="4" type="ORF">FDA38_25650</name>
</gene>
<evidence type="ECO:0000313" key="5">
    <source>
        <dbReference type="Proteomes" id="UP000305836"/>
    </source>
</evidence>
<dbReference type="Gene3D" id="3.40.630.30">
    <property type="match status" value="1"/>
</dbReference>
<keyword evidence="2" id="KW-0012">Acyltransferase</keyword>
<dbReference type="InterPro" id="IPR000182">
    <property type="entry name" value="GNAT_dom"/>
</dbReference>
<dbReference type="EMBL" id="SZPZ01000003">
    <property type="protein sequence ID" value="TKK78640.1"/>
    <property type="molecule type" value="Genomic_DNA"/>
</dbReference>
<accession>A0A4U3LSA5</accession>
<name>A0A4U3LSA5_9ACTN</name>
<dbReference type="AlphaFoldDB" id="A0A4U3LSA5"/>
<comment type="caution">
    <text evidence="4">The sequence shown here is derived from an EMBL/GenBank/DDBJ whole genome shotgun (WGS) entry which is preliminary data.</text>
</comment>
<evidence type="ECO:0000256" key="2">
    <source>
        <dbReference type="ARBA" id="ARBA00023315"/>
    </source>
</evidence>
<protein>
    <submittedName>
        <fullName evidence="4">GNAT family N-acetyltransferase</fullName>
    </submittedName>
</protein>
<organism evidence="4 5">
    <name type="scientific">Kribbella jiaozuonensis</name>
    <dbReference type="NCBI Taxonomy" id="2575441"/>
    <lineage>
        <taxon>Bacteria</taxon>
        <taxon>Bacillati</taxon>
        <taxon>Actinomycetota</taxon>
        <taxon>Actinomycetes</taxon>
        <taxon>Propionibacteriales</taxon>
        <taxon>Kribbellaceae</taxon>
        <taxon>Kribbella</taxon>
    </lineage>
</organism>
<dbReference type="OrthoDB" id="3174529at2"/>
<reference evidence="4 5" key="1">
    <citation type="submission" date="2019-04" db="EMBL/GenBank/DDBJ databases">
        <title>Kribbella sp. NEAU-THZ 27 nov., a novel actinomycete isolated from soil.</title>
        <authorList>
            <person name="Duan L."/>
        </authorList>
    </citation>
    <scope>NUCLEOTIDE SEQUENCE [LARGE SCALE GENOMIC DNA]</scope>
    <source>
        <strain evidence="5">NEAU-THZ27</strain>
    </source>
</reference>
<dbReference type="Proteomes" id="UP000305836">
    <property type="component" value="Unassembled WGS sequence"/>
</dbReference>
<dbReference type="PANTHER" id="PTHR43877">
    <property type="entry name" value="AMINOALKYLPHOSPHONATE N-ACETYLTRANSFERASE-RELATED-RELATED"/>
    <property type="match status" value="1"/>
</dbReference>
<sequence>MDDPEPPVFVSVHDGDEVVGVVLSTTLRGINLADLPVELVPVVVDVLAEASPRAIGVVGPEDSARLFAEEYAVRTGRAFRETERARLHQLGDFVEQKADGAPRLATVDDLDVVGLMFSGFRAESGHPSEGEAADRRWIGQRIERDRVWVWEDGGRIVSVVGHQEPVFGAARIGPVYTPPEYRGRGYASALTAEVSRRLRGAGDEVCLFTDLANPTSNRIYAAIGFRGVRDLVGYAFD</sequence>
<keyword evidence="5" id="KW-1185">Reference proteome</keyword>
<evidence type="ECO:0000313" key="4">
    <source>
        <dbReference type="EMBL" id="TKK78640.1"/>
    </source>
</evidence>
<keyword evidence="1 4" id="KW-0808">Transferase</keyword>
<dbReference type="CDD" id="cd04301">
    <property type="entry name" value="NAT_SF"/>
    <property type="match status" value="1"/>
</dbReference>
<dbReference type="SUPFAM" id="SSF55729">
    <property type="entry name" value="Acyl-CoA N-acyltransferases (Nat)"/>
    <property type="match status" value="1"/>
</dbReference>
<evidence type="ECO:0000256" key="1">
    <source>
        <dbReference type="ARBA" id="ARBA00022679"/>
    </source>
</evidence>
<feature type="domain" description="N-acetyltransferase" evidence="3">
    <location>
        <begin position="100"/>
        <end position="237"/>
    </location>
</feature>
<dbReference type="InterPro" id="IPR016181">
    <property type="entry name" value="Acyl_CoA_acyltransferase"/>
</dbReference>
<dbReference type="InterPro" id="IPR050832">
    <property type="entry name" value="Bact_Acetyltransf"/>
</dbReference>
<dbReference type="GO" id="GO:0016747">
    <property type="term" value="F:acyltransferase activity, transferring groups other than amino-acyl groups"/>
    <property type="evidence" value="ECO:0007669"/>
    <property type="project" value="InterPro"/>
</dbReference>
<dbReference type="Pfam" id="PF08445">
    <property type="entry name" value="FR47"/>
    <property type="match status" value="1"/>
</dbReference>
<dbReference type="PROSITE" id="PS51186">
    <property type="entry name" value="GNAT"/>
    <property type="match status" value="1"/>
</dbReference>
<proteinExistence type="predicted"/>
<dbReference type="InterPro" id="IPR013653">
    <property type="entry name" value="GCN5-like_dom"/>
</dbReference>
<evidence type="ECO:0000259" key="3">
    <source>
        <dbReference type="PROSITE" id="PS51186"/>
    </source>
</evidence>